<dbReference type="GO" id="GO:0003677">
    <property type="term" value="F:DNA binding"/>
    <property type="evidence" value="ECO:0007669"/>
    <property type="project" value="UniProtKB-KW"/>
</dbReference>
<dbReference type="AlphaFoldDB" id="A0AA40IUW8"/>
<reference evidence="1 2" key="1">
    <citation type="submission" date="2014-02" db="EMBL/GenBank/DDBJ databases">
        <title>Plasmidome dynamics in the species complex Clostridium novyi sensu lato converts strains of independent lineages into distinctly different pathogens.</title>
        <authorList>
            <person name="Skarin H."/>
            <person name="Segerman B."/>
        </authorList>
    </citation>
    <scope>NUCLEOTIDE SEQUENCE [LARGE SCALE GENOMIC DNA]</scope>
    <source>
        <strain evidence="1 2">ATCC 27606</strain>
    </source>
</reference>
<dbReference type="Proteomes" id="UP000027770">
    <property type="component" value="Unassembled WGS sequence"/>
</dbReference>
<sequence>MNKENETFCTKCNKIVNYKVRKDVIKYYREVEVNVEENIAVCNECNEDIFVMKLEIDNLKRLYKKYEQLTGICVKPQFARSRINKVK</sequence>
<organism evidence="1 2">
    <name type="scientific">Clostridium novyi B str. ATCC 27606</name>
    <dbReference type="NCBI Taxonomy" id="1443123"/>
    <lineage>
        <taxon>Bacteria</taxon>
        <taxon>Bacillati</taxon>
        <taxon>Bacillota</taxon>
        <taxon>Clostridia</taxon>
        <taxon>Eubacteriales</taxon>
        <taxon>Clostridiaceae</taxon>
        <taxon>Clostridium</taxon>
    </lineage>
</organism>
<evidence type="ECO:0000313" key="1">
    <source>
        <dbReference type="EMBL" id="KEI16860.1"/>
    </source>
</evidence>
<evidence type="ECO:0000313" key="2">
    <source>
        <dbReference type="Proteomes" id="UP000027770"/>
    </source>
</evidence>
<accession>A0AA40IUW8</accession>
<keyword evidence="2" id="KW-1185">Reference proteome</keyword>
<gene>
    <name evidence="1" type="ORF">Z959_08485</name>
</gene>
<dbReference type="EMBL" id="JENW01000041">
    <property type="protein sequence ID" value="KEI16860.1"/>
    <property type="molecule type" value="Genomic_DNA"/>
</dbReference>
<proteinExistence type="predicted"/>
<keyword evidence="1" id="KW-0238">DNA-binding</keyword>
<protein>
    <submittedName>
        <fullName evidence="1">DNA-binding protein</fullName>
    </submittedName>
</protein>
<name>A0AA40IUW8_CLONO</name>
<comment type="caution">
    <text evidence="1">The sequence shown here is derived from an EMBL/GenBank/DDBJ whole genome shotgun (WGS) entry which is preliminary data.</text>
</comment>